<dbReference type="Proteomes" id="UP000015106">
    <property type="component" value="Chromosome 3"/>
</dbReference>
<reference evidence="2" key="3">
    <citation type="submission" date="2022-06" db="UniProtKB">
        <authorList>
            <consortium name="EnsemblPlants"/>
        </authorList>
    </citation>
    <scope>IDENTIFICATION</scope>
</reference>
<reference evidence="3" key="1">
    <citation type="journal article" date="2013" name="Nature">
        <title>Draft genome of the wheat A-genome progenitor Triticum urartu.</title>
        <authorList>
            <person name="Ling H.Q."/>
            <person name="Zhao S."/>
            <person name="Liu D."/>
            <person name="Wang J."/>
            <person name="Sun H."/>
            <person name="Zhang C."/>
            <person name="Fan H."/>
            <person name="Li D."/>
            <person name="Dong L."/>
            <person name="Tao Y."/>
            <person name="Gao C."/>
            <person name="Wu H."/>
            <person name="Li Y."/>
            <person name="Cui Y."/>
            <person name="Guo X."/>
            <person name="Zheng S."/>
            <person name="Wang B."/>
            <person name="Yu K."/>
            <person name="Liang Q."/>
            <person name="Yang W."/>
            <person name="Lou X."/>
            <person name="Chen J."/>
            <person name="Feng M."/>
            <person name="Jian J."/>
            <person name="Zhang X."/>
            <person name="Luo G."/>
            <person name="Jiang Y."/>
            <person name="Liu J."/>
            <person name="Wang Z."/>
            <person name="Sha Y."/>
            <person name="Zhang B."/>
            <person name="Wu H."/>
            <person name="Tang D."/>
            <person name="Shen Q."/>
            <person name="Xue P."/>
            <person name="Zou S."/>
            <person name="Wang X."/>
            <person name="Liu X."/>
            <person name="Wang F."/>
            <person name="Yang Y."/>
            <person name="An X."/>
            <person name="Dong Z."/>
            <person name="Zhang K."/>
            <person name="Zhang X."/>
            <person name="Luo M.C."/>
            <person name="Dvorak J."/>
            <person name="Tong Y."/>
            <person name="Wang J."/>
            <person name="Yang H."/>
            <person name="Li Z."/>
            <person name="Wang D."/>
            <person name="Zhang A."/>
            <person name="Wang J."/>
        </authorList>
    </citation>
    <scope>NUCLEOTIDE SEQUENCE</scope>
    <source>
        <strain evidence="3">cv. G1812</strain>
    </source>
</reference>
<dbReference type="PANTHER" id="PTHR19446">
    <property type="entry name" value="REVERSE TRANSCRIPTASES"/>
    <property type="match status" value="1"/>
</dbReference>
<name>A0A8R7PR86_TRIUA</name>
<proteinExistence type="predicted"/>
<dbReference type="InterPro" id="IPR000477">
    <property type="entry name" value="RT_dom"/>
</dbReference>
<evidence type="ECO:0000259" key="1">
    <source>
        <dbReference type="Pfam" id="PF00078"/>
    </source>
</evidence>
<dbReference type="EnsemblPlants" id="TuG1812G0300001964.01.T01">
    <property type="protein sequence ID" value="TuG1812G0300001964.01.T01.cds388410"/>
    <property type="gene ID" value="TuG1812G0300001964.01"/>
</dbReference>
<keyword evidence="3" id="KW-1185">Reference proteome</keyword>
<reference evidence="2" key="2">
    <citation type="submission" date="2018-03" db="EMBL/GenBank/DDBJ databases">
        <title>The Triticum urartu genome reveals the dynamic nature of wheat genome evolution.</title>
        <authorList>
            <person name="Ling H."/>
            <person name="Ma B."/>
            <person name="Shi X."/>
            <person name="Liu H."/>
            <person name="Dong L."/>
            <person name="Sun H."/>
            <person name="Cao Y."/>
            <person name="Gao Q."/>
            <person name="Zheng S."/>
            <person name="Li Y."/>
            <person name="Yu Y."/>
            <person name="Du H."/>
            <person name="Qi M."/>
            <person name="Li Y."/>
            <person name="Yu H."/>
            <person name="Cui Y."/>
            <person name="Wang N."/>
            <person name="Chen C."/>
            <person name="Wu H."/>
            <person name="Zhao Y."/>
            <person name="Zhang J."/>
            <person name="Li Y."/>
            <person name="Zhou W."/>
            <person name="Zhang B."/>
            <person name="Hu W."/>
            <person name="Eijk M."/>
            <person name="Tang J."/>
            <person name="Witsenboer H."/>
            <person name="Zhao S."/>
            <person name="Li Z."/>
            <person name="Zhang A."/>
            <person name="Wang D."/>
            <person name="Liang C."/>
        </authorList>
    </citation>
    <scope>NUCLEOTIDE SEQUENCE [LARGE SCALE GENOMIC DNA]</scope>
    <source>
        <strain evidence="2">cv. G1812</strain>
    </source>
</reference>
<protein>
    <recommendedName>
        <fullName evidence="1">Reverse transcriptase domain-containing protein</fullName>
    </recommendedName>
</protein>
<evidence type="ECO:0000313" key="3">
    <source>
        <dbReference type="Proteomes" id="UP000015106"/>
    </source>
</evidence>
<dbReference type="AlphaFoldDB" id="A0A8R7PR86"/>
<organism evidence="2 3">
    <name type="scientific">Triticum urartu</name>
    <name type="common">Red wild einkorn</name>
    <name type="synonym">Crithodium urartu</name>
    <dbReference type="NCBI Taxonomy" id="4572"/>
    <lineage>
        <taxon>Eukaryota</taxon>
        <taxon>Viridiplantae</taxon>
        <taxon>Streptophyta</taxon>
        <taxon>Embryophyta</taxon>
        <taxon>Tracheophyta</taxon>
        <taxon>Spermatophyta</taxon>
        <taxon>Magnoliopsida</taxon>
        <taxon>Liliopsida</taxon>
        <taxon>Poales</taxon>
        <taxon>Poaceae</taxon>
        <taxon>BOP clade</taxon>
        <taxon>Pooideae</taxon>
        <taxon>Triticodae</taxon>
        <taxon>Triticeae</taxon>
        <taxon>Triticinae</taxon>
        <taxon>Triticum</taxon>
    </lineage>
</organism>
<accession>A0A8R7PR86</accession>
<sequence length="134" mass="15579">MKQDMMRVVHHFDALHTENLHWLNSANVVLLPKKEGAEGIADFRPISLIHAIAKIIAKILSTCLAPHMEKLVSNAQSAFIKRRSIHDNFLCVRNLARRLHKCKTPSLLFKLDIRKAFDSVRWEYILDLLRRRGF</sequence>
<dbReference type="Gramene" id="TuG1812G0300001964.01.T01">
    <property type="protein sequence ID" value="TuG1812G0300001964.01.T01.cds388410"/>
    <property type="gene ID" value="TuG1812G0300001964.01"/>
</dbReference>
<dbReference type="Pfam" id="PF00078">
    <property type="entry name" value="RVT_1"/>
    <property type="match status" value="1"/>
</dbReference>
<evidence type="ECO:0000313" key="2">
    <source>
        <dbReference type="EnsemblPlants" id="TuG1812G0300001964.01.T01.cds388410"/>
    </source>
</evidence>
<feature type="domain" description="Reverse transcriptase" evidence="1">
    <location>
        <begin position="32"/>
        <end position="129"/>
    </location>
</feature>